<sequence>MIVLVVGVIEKEAKHYACSLNVFLARVHFLWKTCIHPSLGALEEGLQNFSPRTLRIWLLRTGGRRRGKWDWDSSFLLSMSKWKLYSRKLTRSTTKGDPIGKRKDIDWFASFKQARRKLLAQQ</sequence>
<gene>
    <name evidence="1" type="ORF">D5086_010083</name>
</gene>
<evidence type="ECO:0000313" key="2">
    <source>
        <dbReference type="Proteomes" id="UP000309997"/>
    </source>
</evidence>
<protein>
    <submittedName>
        <fullName evidence="1">Uncharacterized protein</fullName>
    </submittedName>
</protein>
<accession>A0ACC4C8C8</accession>
<name>A0ACC4C8C8_POPAL</name>
<dbReference type="Proteomes" id="UP000309997">
    <property type="component" value="Unassembled WGS sequence"/>
</dbReference>
<evidence type="ECO:0000313" key="1">
    <source>
        <dbReference type="EMBL" id="KAL3591443.1"/>
    </source>
</evidence>
<organism evidence="1 2">
    <name type="scientific">Populus alba</name>
    <name type="common">White poplar</name>
    <dbReference type="NCBI Taxonomy" id="43335"/>
    <lineage>
        <taxon>Eukaryota</taxon>
        <taxon>Viridiplantae</taxon>
        <taxon>Streptophyta</taxon>
        <taxon>Embryophyta</taxon>
        <taxon>Tracheophyta</taxon>
        <taxon>Spermatophyta</taxon>
        <taxon>Magnoliopsida</taxon>
        <taxon>eudicotyledons</taxon>
        <taxon>Gunneridae</taxon>
        <taxon>Pentapetalae</taxon>
        <taxon>rosids</taxon>
        <taxon>fabids</taxon>
        <taxon>Malpighiales</taxon>
        <taxon>Salicaceae</taxon>
        <taxon>Saliceae</taxon>
        <taxon>Populus</taxon>
    </lineage>
</organism>
<proteinExistence type="predicted"/>
<dbReference type="EMBL" id="RCHU02000005">
    <property type="protein sequence ID" value="KAL3591443.1"/>
    <property type="molecule type" value="Genomic_DNA"/>
</dbReference>
<keyword evidence="2" id="KW-1185">Reference proteome</keyword>
<reference evidence="1 2" key="1">
    <citation type="journal article" date="2024" name="Plant Biotechnol. J.">
        <title>Genome and CRISPR/Cas9 system of a widespread forest tree (Populus alba) in the world.</title>
        <authorList>
            <person name="Liu Y.J."/>
            <person name="Jiang P.F."/>
            <person name="Han X.M."/>
            <person name="Li X.Y."/>
            <person name="Wang H.M."/>
            <person name="Wang Y.J."/>
            <person name="Wang X.X."/>
            <person name="Zeng Q.Y."/>
        </authorList>
    </citation>
    <scope>NUCLEOTIDE SEQUENCE [LARGE SCALE GENOMIC DNA]</scope>
    <source>
        <strain evidence="2">cv. PAL-ZL1</strain>
    </source>
</reference>
<comment type="caution">
    <text evidence="1">The sequence shown here is derived from an EMBL/GenBank/DDBJ whole genome shotgun (WGS) entry which is preliminary data.</text>
</comment>